<reference evidence="2" key="1">
    <citation type="submission" date="2022-12" db="EMBL/GenBank/DDBJ databases">
        <authorList>
            <person name="Alioto T."/>
            <person name="Alioto T."/>
            <person name="Gomez Garrido J."/>
        </authorList>
    </citation>
    <scope>NUCLEOTIDE SEQUENCE</scope>
</reference>
<feature type="compositionally biased region" description="Basic and acidic residues" evidence="1">
    <location>
        <begin position="91"/>
        <end position="113"/>
    </location>
</feature>
<protein>
    <submittedName>
        <fullName evidence="2">Uncharacterized protein</fullName>
    </submittedName>
</protein>
<evidence type="ECO:0000313" key="3">
    <source>
        <dbReference type="Proteomes" id="UP001178461"/>
    </source>
</evidence>
<accession>A0AA35P0F9</accession>
<gene>
    <name evidence="2" type="ORF">PODLI_1B006956</name>
</gene>
<evidence type="ECO:0000313" key="2">
    <source>
        <dbReference type="EMBL" id="CAI5771011.1"/>
    </source>
</evidence>
<dbReference type="Proteomes" id="UP001178461">
    <property type="component" value="Chromosome 3"/>
</dbReference>
<feature type="region of interest" description="Disordered" evidence="1">
    <location>
        <begin position="89"/>
        <end position="113"/>
    </location>
</feature>
<name>A0AA35P0F9_9SAUR</name>
<evidence type="ECO:0000256" key="1">
    <source>
        <dbReference type="SAM" id="MobiDB-lite"/>
    </source>
</evidence>
<dbReference type="EMBL" id="OX395128">
    <property type="protein sequence ID" value="CAI5771011.1"/>
    <property type="molecule type" value="Genomic_DNA"/>
</dbReference>
<organism evidence="2 3">
    <name type="scientific">Podarcis lilfordi</name>
    <name type="common">Lilford's wall lizard</name>
    <dbReference type="NCBI Taxonomy" id="74358"/>
    <lineage>
        <taxon>Eukaryota</taxon>
        <taxon>Metazoa</taxon>
        <taxon>Chordata</taxon>
        <taxon>Craniata</taxon>
        <taxon>Vertebrata</taxon>
        <taxon>Euteleostomi</taxon>
        <taxon>Lepidosauria</taxon>
        <taxon>Squamata</taxon>
        <taxon>Bifurcata</taxon>
        <taxon>Unidentata</taxon>
        <taxon>Episquamata</taxon>
        <taxon>Laterata</taxon>
        <taxon>Lacertibaenia</taxon>
        <taxon>Lacertidae</taxon>
        <taxon>Podarcis</taxon>
    </lineage>
</organism>
<proteinExistence type="predicted"/>
<sequence length="113" mass="12775">MSRGSSATPEGRTAAEREGEGERPGPRSLLFSHRREPPAPLPPTSWRGVVRRTRLGLRQRRRDERAANDELRSGLFRWFVLSTVSVSFKGQGEKVDHKGGNRSEGQQKQDDCY</sequence>
<feature type="compositionally biased region" description="Basic and acidic residues" evidence="1">
    <location>
        <begin position="13"/>
        <end position="25"/>
    </location>
</feature>
<feature type="region of interest" description="Disordered" evidence="1">
    <location>
        <begin position="1"/>
        <end position="48"/>
    </location>
</feature>
<keyword evidence="3" id="KW-1185">Reference proteome</keyword>
<dbReference type="AlphaFoldDB" id="A0AA35P0F9"/>